<dbReference type="InterPro" id="IPR000323">
    <property type="entry name" value="Cu2_ascorb_mOase_N"/>
</dbReference>
<dbReference type="Pfam" id="PF03712">
    <property type="entry name" value="Cu2_monoox_C"/>
    <property type="match status" value="1"/>
</dbReference>
<dbReference type="OrthoDB" id="10003276at2759"/>
<dbReference type="SUPFAM" id="SSF49344">
    <property type="entry name" value="CBD9-like"/>
    <property type="match status" value="1"/>
</dbReference>
<comment type="similarity">
    <text evidence="1">Belongs to the copper type II ascorbate-dependent monooxygenase family.</text>
</comment>
<dbReference type="PANTHER" id="PTHR10157">
    <property type="entry name" value="DOPAMINE BETA HYDROXYLASE RELATED"/>
    <property type="match status" value="1"/>
</dbReference>
<evidence type="ECO:0000313" key="6">
    <source>
        <dbReference type="EMBL" id="OXA60060.1"/>
    </source>
</evidence>
<keyword evidence="2" id="KW-1015">Disulfide bond</keyword>
<keyword evidence="7" id="KW-1185">Reference proteome</keyword>
<gene>
    <name evidence="6" type="ORF">Fcan01_06235</name>
</gene>
<evidence type="ECO:0000313" key="7">
    <source>
        <dbReference type="Proteomes" id="UP000198287"/>
    </source>
</evidence>
<organism evidence="6 7">
    <name type="scientific">Folsomia candida</name>
    <name type="common">Springtail</name>
    <dbReference type="NCBI Taxonomy" id="158441"/>
    <lineage>
        <taxon>Eukaryota</taxon>
        <taxon>Metazoa</taxon>
        <taxon>Ecdysozoa</taxon>
        <taxon>Arthropoda</taxon>
        <taxon>Hexapoda</taxon>
        <taxon>Collembola</taxon>
        <taxon>Entomobryomorpha</taxon>
        <taxon>Isotomoidea</taxon>
        <taxon>Isotomidae</taxon>
        <taxon>Proisotominae</taxon>
        <taxon>Folsomia</taxon>
    </lineage>
</organism>
<dbReference type="Pfam" id="PF01082">
    <property type="entry name" value="Cu2_monooxygen"/>
    <property type="match status" value="1"/>
</dbReference>
<name>A0A226ES33_FOLCA</name>
<feature type="signal peptide" evidence="4">
    <location>
        <begin position="1"/>
        <end position="20"/>
    </location>
</feature>
<feature type="chain" id="PRO_5013211703" evidence="4">
    <location>
        <begin position="21"/>
        <end position="685"/>
    </location>
</feature>
<dbReference type="Proteomes" id="UP000198287">
    <property type="component" value="Unassembled WGS sequence"/>
</dbReference>
<protein>
    <submittedName>
        <fullName evidence="6">MOXD1 1</fullName>
    </submittedName>
</protein>
<dbReference type="AlphaFoldDB" id="A0A226ES33"/>
<evidence type="ECO:0000259" key="5">
    <source>
        <dbReference type="PROSITE" id="PS50836"/>
    </source>
</evidence>
<dbReference type="GO" id="GO:0004500">
    <property type="term" value="F:dopamine beta-monooxygenase activity"/>
    <property type="evidence" value="ECO:0007669"/>
    <property type="project" value="InterPro"/>
</dbReference>
<dbReference type="CDD" id="cd09631">
    <property type="entry name" value="DOMON_DOH"/>
    <property type="match status" value="1"/>
</dbReference>
<dbReference type="SMART" id="SM00664">
    <property type="entry name" value="DoH"/>
    <property type="match status" value="1"/>
</dbReference>
<dbReference type="InterPro" id="IPR036939">
    <property type="entry name" value="Cu2_ascorb_mOase_N_sf"/>
</dbReference>
<sequence>MMRRFFIFLCTLHLGTLVSSSSDPKGPIVWTRDLTLNDKFTVRFNNEDEDKLVMEISAPTTGYVAIGFSPNGGMRGSDIVMAWVDGEGKAHIKDLHAVGNSMPIEDDVSNYELISAEETQHGTTVRFSRPWNTCDDKHDFEITEDTVRLIWATSPEDPQIFTDGSFQSNYHGPDFRGGRSVFLKVDTHLQKFPDDDDHSDPHVKHWDVQMNRVIVPDDSDTTYYCKIVKSPHVYDVKHQIIGFRTLIEPTNKDWVHHINFFECNVPQSDGGPEAVFEKYLDHPGGHCYQKNMPPEWGQYCMTVPFVWVAGAEGLLLPEEGGIPLGEHNNGTTYFMLEIHYNNEKKIQFEDSSGVRIFVTDKPRPNDIGAVTIHTRFSHGFHLLPPGYNGFKNVAFCTSECTQKAFPPEGVTVTHATLHAHLTARKIKIRHIRNGQELEPLAQDDHYDFNYQQSRIVSPARKLYPGDIILTECEFDTTGRRKITYGGTSTKDEMCQGYVYIYPRVQLALCKTQYDFDNFFNALGIREVEGEVLERLQLPYKPKPNQMYDPGDDAYVLKNNSNGPQYIFDLLDVAEPSQYRRTSVADFVENLPWQRNDNELTKTVWKKWWEGKYDTFCTGHHFKRIPLEDYSVSYPKFEPYVKPIDQKCGERRGRKNQLGSSGSSSAFTLSIISLPFLLVVTKMCLL</sequence>
<dbReference type="SUPFAM" id="SSF49742">
    <property type="entry name" value="PHM/PNGase F"/>
    <property type="match status" value="2"/>
</dbReference>
<dbReference type="InterPro" id="IPR045266">
    <property type="entry name" value="DOH_DOMON"/>
</dbReference>
<proteinExistence type="inferred from homology"/>
<accession>A0A226ES33</accession>
<evidence type="ECO:0000256" key="4">
    <source>
        <dbReference type="SAM" id="SignalP"/>
    </source>
</evidence>
<feature type="domain" description="DOMON" evidence="5">
    <location>
        <begin position="38"/>
        <end position="154"/>
    </location>
</feature>
<dbReference type="Gene3D" id="2.60.120.230">
    <property type="match status" value="1"/>
</dbReference>
<dbReference type="GO" id="GO:0042420">
    <property type="term" value="P:dopamine catabolic process"/>
    <property type="evidence" value="ECO:0007669"/>
    <property type="project" value="TreeGrafter"/>
</dbReference>
<dbReference type="GO" id="GO:0006589">
    <property type="term" value="P:octopamine biosynthetic process"/>
    <property type="evidence" value="ECO:0007669"/>
    <property type="project" value="TreeGrafter"/>
</dbReference>
<dbReference type="InterPro" id="IPR000945">
    <property type="entry name" value="DBH-like"/>
</dbReference>
<comment type="caution">
    <text evidence="6">The sequence shown here is derived from an EMBL/GenBank/DDBJ whole genome shotgun (WGS) entry which is preliminary data.</text>
</comment>
<dbReference type="OMA" id="HINFFEC"/>
<dbReference type="InterPro" id="IPR005018">
    <property type="entry name" value="DOMON_domain"/>
</dbReference>
<dbReference type="GO" id="GO:0005507">
    <property type="term" value="F:copper ion binding"/>
    <property type="evidence" value="ECO:0007669"/>
    <property type="project" value="InterPro"/>
</dbReference>
<evidence type="ECO:0000256" key="1">
    <source>
        <dbReference type="ARBA" id="ARBA00010676"/>
    </source>
</evidence>
<dbReference type="EMBL" id="LNIX01000002">
    <property type="protein sequence ID" value="OXA60060.1"/>
    <property type="molecule type" value="Genomic_DNA"/>
</dbReference>
<dbReference type="Gene3D" id="2.60.40.1210">
    <property type="entry name" value="Cellobiose dehydrogenase, cytochrome domain"/>
    <property type="match status" value="1"/>
</dbReference>
<dbReference type="Pfam" id="PF03351">
    <property type="entry name" value="DOMON"/>
    <property type="match status" value="1"/>
</dbReference>
<evidence type="ECO:0000256" key="2">
    <source>
        <dbReference type="ARBA" id="ARBA00023157"/>
    </source>
</evidence>
<dbReference type="PANTHER" id="PTHR10157:SF23">
    <property type="entry name" value="MOXD1 HOMOLOG 1"/>
    <property type="match status" value="1"/>
</dbReference>
<dbReference type="PROSITE" id="PS50836">
    <property type="entry name" value="DOMON"/>
    <property type="match status" value="1"/>
</dbReference>
<dbReference type="InterPro" id="IPR008977">
    <property type="entry name" value="PHM/PNGase_F_dom_sf"/>
</dbReference>
<reference evidence="6 7" key="1">
    <citation type="submission" date="2015-12" db="EMBL/GenBank/DDBJ databases">
        <title>The genome of Folsomia candida.</title>
        <authorList>
            <person name="Faddeeva A."/>
            <person name="Derks M.F."/>
            <person name="Anvar Y."/>
            <person name="Smit S."/>
            <person name="Van Straalen N."/>
            <person name="Roelofs D."/>
        </authorList>
    </citation>
    <scope>NUCLEOTIDE SEQUENCE [LARGE SCALE GENOMIC DNA]</scope>
    <source>
        <strain evidence="6 7">VU population</strain>
        <tissue evidence="6">Whole body</tissue>
    </source>
</reference>
<dbReference type="GO" id="GO:0042421">
    <property type="term" value="P:norepinephrine biosynthetic process"/>
    <property type="evidence" value="ECO:0007669"/>
    <property type="project" value="TreeGrafter"/>
</dbReference>
<evidence type="ECO:0000256" key="3">
    <source>
        <dbReference type="ARBA" id="ARBA00023180"/>
    </source>
</evidence>
<keyword evidence="3" id="KW-0325">Glycoprotein</keyword>
<dbReference type="GO" id="GO:0005615">
    <property type="term" value="C:extracellular space"/>
    <property type="evidence" value="ECO:0007669"/>
    <property type="project" value="TreeGrafter"/>
</dbReference>
<dbReference type="InterPro" id="IPR024548">
    <property type="entry name" value="Cu2_monoox_C"/>
</dbReference>
<dbReference type="Gene3D" id="2.60.120.310">
    <property type="entry name" value="Copper type II, ascorbate-dependent monooxygenase, N-terminal domain"/>
    <property type="match status" value="1"/>
</dbReference>
<keyword evidence="4" id="KW-0732">Signal</keyword>
<dbReference type="FunFam" id="2.60.120.230:FF:000001">
    <property type="entry name" value="Monooxygenase, DBH-like 1"/>
    <property type="match status" value="1"/>
</dbReference>
<dbReference type="InterPro" id="IPR014784">
    <property type="entry name" value="Cu2_ascorb_mOase-like_C"/>
</dbReference>
<dbReference type="GO" id="GO:0030667">
    <property type="term" value="C:secretory granule membrane"/>
    <property type="evidence" value="ECO:0007669"/>
    <property type="project" value="TreeGrafter"/>
</dbReference>